<reference evidence="4" key="2">
    <citation type="submission" date="2019-09" db="UniProtKB">
        <authorList>
            <consortium name="WormBaseParasite"/>
        </authorList>
    </citation>
    <scope>IDENTIFICATION</scope>
</reference>
<dbReference type="AlphaFoldDB" id="A0A3P8A5C1"/>
<evidence type="ECO:0000313" key="3">
    <source>
        <dbReference type="Proteomes" id="UP000050761"/>
    </source>
</evidence>
<name>A0A3P8A5C1_HELPZ</name>
<proteinExistence type="predicted"/>
<dbReference type="Proteomes" id="UP000050761">
    <property type="component" value="Unassembled WGS sequence"/>
</dbReference>
<feature type="compositionally biased region" description="Basic and acidic residues" evidence="1">
    <location>
        <begin position="1"/>
        <end position="10"/>
    </location>
</feature>
<dbReference type="WBParaSite" id="HPBE_0001750101-mRNA-1">
    <property type="protein sequence ID" value="HPBE_0001750101-mRNA-1"/>
    <property type="gene ID" value="HPBE_0001750101"/>
</dbReference>
<evidence type="ECO:0000256" key="1">
    <source>
        <dbReference type="SAM" id="MobiDB-lite"/>
    </source>
</evidence>
<feature type="region of interest" description="Disordered" evidence="1">
    <location>
        <begin position="1"/>
        <end position="20"/>
    </location>
</feature>
<protein>
    <submittedName>
        <fullName evidence="4">Amidase domain-containing protein</fullName>
    </submittedName>
</protein>
<reference evidence="2 3" key="1">
    <citation type="submission" date="2018-11" db="EMBL/GenBank/DDBJ databases">
        <authorList>
            <consortium name="Pathogen Informatics"/>
        </authorList>
    </citation>
    <scope>NUCLEOTIDE SEQUENCE [LARGE SCALE GENOMIC DNA]</scope>
</reference>
<evidence type="ECO:0000313" key="4">
    <source>
        <dbReference type="WBParaSite" id="HPBE_0001750101-mRNA-1"/>
    </source>
</evidence>
<keyword evidence="3" id="KW-1185">Reference proteome</keyword>
<organism evidence="2">
    <name type="scientific">Heligmosomoides polygyrus</name>
    <name type="common">Parasitic roundworm</name>
    <dbReference type="NCBI Taxonomy" id="6339"/>
    <lineage>
        <taxon>Eukaryota</taxon>
        <taxon>Metazoa</taxon>
        <taxon>Ecdysozoa</taxon>
        <taxon>Nematoda</taxon>
        <taxon>Chromadorea</taxon>
        <taxon>Rhabditida</taxon>
        <taxon>Rhabditina</taxon>
        <taxon>Rhabditomorpha</taxon>
        <taxon>Strongyloidea</taxon>
        <taxon>Heligmosomidae</taxon>
        <taxon>Heligmosomoides</taxon>
    </lineage>
</organism>
<dbReference type="EMBL" id="UZAH01030052">
    <property type="protein sequence ID" value="VDP09047.1"/>
    <property type="molecule type" value="Genomic_DNA"/>
</dbReference>
<feature type="region of interest" description="Disordered" evidence="1">
    <location>
        <begin position="220"/>
        <end position="257"/>
    </location>
</feature>
<sequence length="257" mass="28739">MILRSRRDTHPSCCSPFPDEGEFDERAGRLPFSAENSAVSPRVPYVLGLIGVELSSETRGRKRGVLLIYSAYRRERFLLKPYLGKERTEPHKHDTSASMNLIGEKIEDQFSEQRFTEALQRGQMCVERAFQALQRQFLALHTELQYNPITATKISTLPFVYAISALPRASSRLMTEFPQPAILARPIERSVMGRNADWGRVTSALEAQGTISDLIVCAVGSPPPQMEDRDTTKENAAPEEIRDKVRALMGGEDSGLG</sequence>
<gene>
    <name evidence="2" type="ORF">HPBE_LOCUS17500</name>
</gene>
<accession>A0A3P8A5C1</accession>
<evidence type="ECO:0000313" key="2">
    <source>
        <dbReference type="EMBL" id="VDP09047.1"/>
    </source>
</evidence>